<keyword evidence="1" id="KW-0808">Transferase</keyword>
<dbReference type="Gene3D" id="3.40.50.1240">
    <property type="entry name" value="Phosphoglycerate mutase-like"/>
    <property type="match status" value="1"/>
</dbReference>
<dbReference type="InterPro" id="IPR029033">
    <property type="entry name" value="His_PPase_superfam"/>
</dbReference>
<dbReference type="KEGG" id="pcre:NCTC12858_00152"/>
<evidence type="ECO:0000313" key="1">
    <source>
        <dbReference type="EMBL" id="KGN93751.1"/>
    </source>
</evidence>
<dbReference type="RefSeq" id="WP_023939568.1">
    <property type="nucleotide sequence ID" value="NZ_FUXH01000005.1"/>
</dbReference>
<dbReference type="InterPro" id="IPR013078">
    <property type="entry name" value="His_Pase_superF_clade-1"/>
</dbReference>
<evidence type="ECO:0000313" key="4">
    <source>
        <dbReference type="Proteomes" id="UP000249300"/>
    </source>
</evidence>
<dbReference type="STRING" id="393921.HQ45_06935"/>
<accession>A0A0A2FRK3</accession>
<dbReference type="InterPro" id="IPR050275">
    <property type="entry name" value="PGM_Phosphatase"/>
</dbReference>
<name>A0A0A2FRK3_9PORP</name>
<dbReference type="GO" id="GO:0016791">
    <property type="term" value="F:phosphatase activity"/>
    <property type="evidence" value="ECO:0007669"/>
    <property type="project" value="TreeGrafter"/>
</dbReference>
<dbReference type="Proteomes" id="UP000249300">
    <property type="component" value="Chromosome 1"/>
</dbReference>
<keyword evidence="4" id="KW-1185">Reference proteome</keyword>
<sequence length="177" mass="20310">MKVYLVRHTSVLLDGNVVCYGATDVDVRESFEQEAEVTKKLISDRSFSAVFTSPLKRARKLADYCGYPDAIQDDRLKEFNFGEWETRPWNQIIYEHDVAHFFHRYLHDRVPGGESLTDQQNRVIDFLREQKAKGYESILVFCHGGIINCARAAVGDFTLEQAFEHLPGFGSVTPIEF</sequence>
<organism evidence="1 3">
    <name type="scientific">Porphyromonas crevioricanis</name>
    <dbReference type="NCBI Taxonomy" id="393921"/>
    <lineage>
        <taxon>Bacteria</taxon>
        <taxon>Pseudomonadati</taxon>
        <taxon>Bacteroidota</taxon>
        <taxon>Bacteroidia</taxon>
        <taxon>Bacteroidales</taxon>
        <taxon>Porphyromonadaceae</taxon>
        <taxon>Porphyromonas</taxon>
    </lineage>
</organism>
<reference evidence="1 3" key="1">
    <citation type="submission" date="2014-08" db="EMBL/GenBank/DDBJ databases">
        <title>Porphyromonas crevioricanis strain:COT-253_OH1447 Genome sequencing.</title>
        <authorList>
            <person name="Wallis C."/>
            <person name="Deusch O."/>
            <person name="O'Flynn C."/>
            <person name="Davis I."/>
            <person name="Jospin G."/>
            <person name="Darling A.E."/>
            <person name="Coil D.A."/>
            <person name="Alexiev A."/>
            <person name="Horsfall A."/>
            <person name="Kirkwood N."/>
            <person name="Harris S."/>
            <person name="Eisen J.A."/>
        </authorList>
    </citation>
    <scope>NUCLEOTIDE SEQUENCE [LARGE SCALE GENOMIC DNA]</scope>
    <source>
        <strain evidence="3">COT-253 OH1447</strain>
        <strain evidence="1">COT-253_OH1447</strain>
    </source>
</reference>
<gene>
    <name evidence="1" type="ORF">HQ38_08210</name>
    <name evidence="2" type="ORF">NCTC12858_00152</name>
</gene>
<keyword evidence="1" id="KW-0418">Kinase</keyword>
<dbReference type="SMART" id="SM00855">
    <property type="entry name" value="PGAM"/>
    <property type="match status" value="1"/>
</dbReference>
<reference evidence="2 4" key="2">
    <citation type="submission" date="2018-06" db="EMBL/GenBank/DDBJ databases">
        <authorList>
            <consortium name="Pathogen Informatics"/>
            <person name="Doyle S."/>
        </authorList>
    </citation>
    <scope>NUCLEOTIDE SEQUENCE [LARGE SCALE GENOMIC DNA]</scope>
    <source>
        <strain evidence="2 4">NCTC12858</strain>
    </source>
</reference>
<dbReference type="PANTHER" id="PTHR48100">
    <property type="entry name" value="BROAD-SPECIFICITY PHOSPHATASE YOR283W-RELATED"/>
    <property type="match status" value="1"/>
</dbReference>
<evidence type="ECO:0000313" key="3">
    <source>
        <dbReference type="Proteomes" id="UP000030136"/>
    </source>
</evidence>
<proteinExistence type="predicted"/>
<dbReference type="AlphaFoldDB" id="A0A0A2FRK3"/>
<dbReference type="eggNOG" id="COG0406">
    <property type="taxonomic scope" value="Bacteria"/>
</dbReference>
<dbReference type="CDD" id="cd07067">
    <property type="entry name" value="HP_PGM_like"/>
    <property type="match status" value="1"/>
</dbReference>
<dbReference type="SUPFAM" id="SSF53254">
    <property type="entry name" value="Phosphoglycerate mutase-like"/>
    <property type="match status" value="1"/>
</dbReference>
<dbReference type="Pfam" id="PF00300">
    <property type="entry name" value="His_Phos_1"/>
    <property type="match status" value="1"/>
</dbReference>
<protein>
    <submittedName>
        <fullName evidence="2">Alpha-ribazole phosphatase</fullName>
    </submittedName>
    <submittedName>
        <fullName evidence="1">Phosphoglycerate kinase</fullName>
    </submittedName>
</protein>
<dbReference type="EMBL" id="JQJC01000023">
    <property type="protein sequence ID" value="KGN93751.1"/>
    <property type="molecule type" value="Genomic_DNA"/>
</dbReference>
<dbReference type="GO" id="GO:0016301">
    <property type="term" value="F:kinase activity"/>
    <property type="evidence" value="ECO:0007669"/>
    <property type="project" value="UniProtKB-KW"/>
</dbReference>
<dbReference type="OrthoDB" id="9782128at2"/>
<dbReference type="EMBL" id="LS483447">
    <property type="protein sequence ID" value="SQH72339.1"/>
    <property type="molecule type" value="Genomic_DNA"/>
</dbReference>
<dbReference type="Proteomes" id="UP000030136">
    <property type="component" value="Unassembled WGS sequence"/>
</dbReference>
<evidence type="ECO:0000313" key="2">
    <source>
        <dbReference type="EMBL" id="SQH72339.1"/>
    </source>
</evidence>